<accession>A0A4T0WUF6</accession>
<feature type="compositionally biased region" description="Polar residues" evidence="2">
    <location>
        <begin position="22"/>
        <end position="38"/>
    </location>
</feature>
<reference evidence="4 5" key="1">
    <citation type="journal article" date="2019" name="Front. Genet.">
        <title>Whole-Genome Sequencing of the Opportunistic Yeast Pathogen Candida inconspicua Uncovers Its Hybrid Origin.</title>
        <authorList>
            <person name="Mixao V."/>
            <person name="Hansen A.P."/>
            <person name="Saus E."/>
            <person name="Boekhout T."/>
            <person name="Lass-Florl C."/>
            <person name="Gabaldon T."/>
        </authorList>
    </citation>
    <scope>NUCLEOTIDE SEQUENCE [LARGE SCALE GENOMIC DNA]</scope>
    <source>
        <strain evidence="4 5">CBS 180</strain>
    </source>
</reference>
<dbReference type="OrthoDB" id="2305498at2759"/>
<dbReference type="EMBL" id="SELW01000681">
    <property type="protein sequence ID" value="TID13145.1"/>
    <property type="molecule type" value="Genomic_DNA"/>
</dbReference>
<feature type="region of interest" description="Disordered" evidence="2">
    <location>
        <begin position="468"/>
        <end position="490"/>
    </location>
</feature>
<dbReference type="InterPro" id="IPR051873">
    <property type="entry name" value="KNR4/SMI1_regulator"/>
</dbReference>
<dbReference type="Gene3D" id="3.40.1580.10">
    <property type="entry name" value="SMI1/KNR4-like"/>
    <property type="match status" value="1"/>
</dbReference>
<feature type="compositionally biased region" description="Polar residues" evidence="2">
    <location>
        <begin position="365"/>
        <end position="392"/>
    </location>
</feature>
<evidence type="ECO:0000313" key="5">
    <source>
        <dbReference type="Proteomes" id="UP000307173"/>
    </source>
</evidence>
<dbReference type="SMART" id="SM00860">
    <property type="entry name" value="SMI1_KNR4"/>
    <property type="match status" value="1"/>
</dbReference>
<dbReference type="GO" id="GO:0043332">
    <property type="term" value="C:mating projection tip"/>
    <property type="evidence" value="ECO:0007669"/>
    <property type="project" value="TreeGrafter"/>
</dbReference>
<organism evidence="4 5">
    <name type="scientific">Pichia inconspicua</name>
    <dbReference type="NCBI Taxonomy" id="52247"/>
    <lineage>
        <taxon>Eukaryota</taxon>
        <taxon>Fungi</taxon>
        <taxon>Dikarya</taxon>
        <taxon>Ascomycota</taxon>
        <taxon>Saccharomycotina</taxon>
        <taxon>Pichiomycetes</taxon>
        <taxon>Pichiales</taxon>
        <taxon>Pichiaceae</taxon>
        <taxon>Pichia</taxon>
    </lineage>
</organism>
<dbReference type="SUPFAM" id="SSF160631">
    <property type="entry name" value="SMI1/KNR4-like"/>
    <property type="match status" value="1"/>
</dbReference>
<feature type="region of interest" description="Disordered" evidence="2">
    <location>
        <begin position="22"/>
        <end position="94"/>
    </location>
</feature>
<feature type="domain" description="Knr4/Smi1-like" evidence="3">
    <location>
        <begin position="140"/>
        <end position="288"/>
    </location>
</feature>
<feature type="region of interest" description="Disordered" evidence="2">
    <location>
        <begin position="358"/>
        <end position="402"/>
    </location>
</feature>
<name>A0A4T0WUF6_9ASCO</name>
<keyword evidence="5" id="KW-1185">Reference proteome</keyword>
<proteinExistence type="inferred from homology"/>
<feature type="compositionally biased region" description="Low complexity" evidence="2">
    <location>
        <begin position="574"/>
        <end position="587"/>
    </location>
</feature>
<dbReference type="InterPro" id="IPR037883">
    <property type="entry name" value="Knr4/Smi1-like_sf"/>
</dbReference>
<comment type="similarity">
    <text evidence="1">Belongs to the KNR4/SMI1 family.</text>
</comment>
<evidence type="ECO:0000313" key="4">
    <source>
        <dbReference type="EMBL" id="TID13145.1"/>
    </source>
</evidence>
<feature type="compositionally biased region" description="Acidic residues" evidence="2">
    <location>
        <begin position="563"/>
        <end position="573"/>
    </location>
</feature>
<dbReference type="InterPro" id="IPR009203">
    <property type="entry name" value="Knr4/Smi1"/>
</dbReference>
<gene>
    <name evidence="4" type="ORF">CANINC_005001</name>
</gene>
<protein>
    <recommendedName>
        <fullName evidence="3">Knr4/Smi1-like domain-containing protein</fullName>
    </recommendedName>
</protein>
<dbReference type="Pfam" id="PF09346">
    <property type="entry name" value="SMI1_KNR4"/>
    <property type="match status" value="1"/>
</dbReference>
<dbReference type="GO" id="GO:0070880">
    <property type="term" value="P:fungal-type cell wall beta-glucan biosynthetic process"/>
    <property type="evidence" value="ECO:0007669"/>
    <property type="project" value="TreeGrafter"/>
</dbReference>
<feature type="compositionally biased region" description="Basic residues" evidence="2">
    <location>
        <begin position="589"/>
        <end position="601"/>
    </location>
</feature>
<evidence type="ECO:0000259" key="3">
    <source>
        <dbReference type="SMART" id="SM00860"/>
    </source>
</evidence>
<dbReference type="STRING" id="52247.A0A4T0WUF6"/>
<dbReference type="PANTHER" id="PTHR47432">
    <property type="entry name" value="CELL WALL ASSEMBLY REGULATOR SMI1"/>
    <property type="match status" value="1"/>
</dbReference>
<evidence type="ECO:0000256" key="2">
    <source>
        <dbReference type="SAM" id="MobiDB-lite"/>
    </source>
</evidence>
<dbReference type="AlphaFoldDB" id="A0A4T0WUF6"/>
<dbReference type="Proteomes" id="UP000307173">
    <property type="component" value="Unassembled WGS sequence"/>
</dbReference>
<feature type="compositionally biased region" description="Polar residues" evidence="2">
    <location>
        <begin position="49"/>
        <end position="85"/>
    </location>
</feature>
<dbReference type="InterPro" id="IPR018958">
    <property type="entry name" value="Knr4/Smi1-like_dom"/>
</dbReference>
<feature type="region of interest" description="Disordered" evidence="2">
    <location>
        <begin position="537"/>
        <end position="601"/>
    </location>
</feature>
<dbReference type="PANTHER" id="PTHR47432:SF1">
    <property type="entry name" value="CELL WALL ASSEMBLY REGULATOR SMI1"/>
    <property type="match status" value="1"/>
</dbReference>
<sequence>MSFFKNIKEFFHNVTTQDHYAQYDAPSSSHGSNTNRTRGGSPLQGLGVSRQNHSGSQVSLPNNVSTVSLTGSSHSVGNNRSSTTIPYRPGMRSQLNNDSQIELRNYENGQPVRDMTEIWDRIDDWLDKEFPELGDDLQSGATANDLNAFENDLNINLPSAFRDSYQIHDGQVSMGKTRGLIFTYQLMDLEAIAAETNIWRKVYAKYEQKQPDLVFQTFGVQRSCPPKFVLETYYDPLWIPFVKDNVGNNIAIDLNPAENGKWGQVILFGRDYNVKYVVADSFSEFLSTLSDELENGFYEIDEDEDLNYIYKGRAYNYFEVLRLKSINRAKKLDPNFTLEEGKLNDADLLVKKNRSSKISHAKKSTLPTPTSASAQGSTKTSVRPSPALSRNTKTGHEENEHFTRETIIAPVYPTKNERDFTPSKENIATNDSFVIDEDVSDVEEETLIQPAPVDDVVKGLEDVAIESEEKDELVTTEEAKGDSIQSAEETAEEVVEAIEAAQEEVAAKAVQEEVAESEIPAEVADTTEEPVEALEAVKPAEAAEVAPVDAEVDTESVEKPEAEVEAEVEEESELNATTEAEASTETAPSKKKKNKKKKGKK</sequence>
<comment type="caution">
    <text evidence="4">The sequence shown here is derived from an EMBL/GenBank/DDBJ whole genome shotgun (WGS) entry which is preliminary data.</text>
</comment>
<evidence type="ECO:0000256" key="1">
    <source>
        <dbReference type="ARBA" id="ARBA00005303"/>
    </source>
</evidence>
<feature type="compositionally biased region" description="Low complexity" evidence="2">
    <location>
        <begin position="537"/>
        <end position="549"/>
    </location>
</feature>
<dbReference type="PIRSF" id="PIRSF017023">
    <property type="entry name" value="KNR4"/>
    <property type="match status" value="1"/>
</dbReference>